<evidence type="ECO:0000313" key="1">
    <source>
        <dbReference type="EMBL" id="KAI3434458.1"/>
    </source>
</evidence>
<proteinExistence type="predicted"/>
<dbReference type="AlphaFoldDB" id="A0A9D4TTZ8"/>
<evidence type="ECO:0000313" key="2">
    <source>
        <dbReference type="Proteomes" id="UP001055712"/>
    </source>
</evidence>
<keyword evidence="2" id="KW-1185">Reference proteome</keyword>
<organism evidence="1 2">
    <name type="scientific">Chlorella vulgaris</name>
    <name type="common">Green alga</name>
    <dbReference type="NCBI Taxonomy" id="3077"/>
    <lineage>
        <taxon>Eukaryota</taxon>
        <taxon>Viridiplantae</taxon>
        <taxon>Chlorophyta</taxon>
        <taxon>core chlorophytes</taxon>
        <taxon>Trebouxiophyceae</taxon>
        <taxon>Chlorellales</taxon>
        <taxon>Chlorellaceae</taxon>
        <taxon>Chlorella clade</taxon>
        <taxon>Chlorella</taxon>
    </lineage>
</organism>
<accession>A0A9D4TTZ8</accession>
<dbReference type="Proteomes" id="UP001055712">
    <property type="component" value="Unassembled WGS sequence"/>
</dbReference>
<name>A0A9D4TTZ8_CHLVU</name>
<dbReference type="EMBL" id="SIDB01000003">
    <property type="protein sequence ID" value="KAI3434458.1"/>
    <property type="molecule type" value="Genomic_DNA"/>
</dbReference>
<protein>
    <submittedName>
        <fullName evidence="1">Uncharacterized protein</fullName>
    </submittedName>
</protein>
<sequence>MEPALPTARQACQAGNCVDLFTTDLTWVTTNGGNLNGNPWVITQDGTTIRYNVEKSGNCGGANYNTQVGTATATITVGPVAALFSFELGGVGELELPDYDEMTLKFDGQQVGFAHAAGGNKGCVDGPVVFALQTTLPISMAANTVHTFELRFSTNDANFHVNSFYQLDLSFAPQA</sequence>
<comment type="caution">
    <text evidence="1">The sequence shown here is derived from an EMBL/GenBank/DDBJ whole genome shotgun (WGS) entry which is preliminary data.</text>
</comment>
<reference evidence="1" key="1">
    <citation type="journal article" date="2019" name="Plant J.">
        <title>Chlorella vulgaris genome assembly and annotation reveals the molecular basis for metabolic acclimation to high light conditions.</title>
        <authorList>
            <person name="Cecchin M."/>
            <person name="Marcolungo L."/>
            <person name="Rossato M."/>
            <person name="Girolomoni L."/>
            <person name="Cosentino E."/>
            <person name="Cuine S."/>
            <person name="Li-Beisson Y."/>
            <person name="Delledonne M."/>
            <person name="Ballottari M."/>
        </authorList>
    </citation>
    <scope>NUCLEOTIDE SEQUENCE</scope>
    <source>
        <strain evidence="1">211/11P</strain>
    </source>
</reference>
<gene>
    <name evidence="1" type="ORF">D9Q98_002535</name>
</gene>
<reference evidence="1" key="2">
    <citation type="submission" date="2020-11" db="EMBL/GenBank/DDBJ databases">
        <authorList>
            <person name="Cecchin M."/>
            <person name="Marcolungo L."/>
            <person name="Rossato M."/>
            <person name="Girolomoni L."/>
            <person name="Cosentino E."/>
            <person name="Cuine S."/>
            <person name="Li-Beisson Y."/>
            <person name="Delledonne M."/>
            <person name="Ballottari M."/>
        </authorList>
    </citation>
    <scope>NUCLEOTIDE SEQUENCE</scope>
    <source>
        <strain evidence="1">211/11P</strain>
        <tissue evidence="1">Whole cell</tissue>
    </source>
</reference>